<reference evidence="4" key="1">
    <citation type="journal article" date="2019" name="Int. J. Syst. Evol. Microbiol.">
        <title>The Global Catalogue of Microorganisms (GCM) 10K type strain sequencing project: providing services to taxonomists for standard genome sequencing and annotation.</title>
        <authorList>
            <consortium name="The Broad Institute Genomics Platform"/>
            <consortium name="The Broad Institute Genome Sequencing Center for Infectious Disease"/>
            <person name="Wu L."/>
            <person name="Ma J."/>
        </authorList>
    </citation>
    <scope>NUCLEOTIDE SEQUENCE [LARGE SCALE GENOMIC DNA]</scope>
    <source>
        <strain evidence="4">NBRC 101365</strain>
    </source>
</reference>
<feature type="domain" description="Tlde1" evidence="2">
    <location>
        <begin position="265"/>
        <end position="368"/>
    </location>
</feature>
<gene>
    <name evidence="3" type="ORF">GCM10007874_36780</name>
</gene>
<evidence type="ECO:0000313" key="4">
    <source>
        <dbReference type="Proteomes" id="UP001156882"/>
    </source>
</evidence>
<evidence type="ECO:0000259" key="2">
    <source>
        <dbReference type="Pfam" id="PF10908"/>
    </source>
</evidence>
<keyword evidence="4" id="KW-1185">Reference proteome</keyword>
<name>A0ABQ6CR40_9HYPH</name>
<dbReference type="EMBL" id="BSPC01000032">
    <property type="protein sequence ID" value="GLS20661.1"/>
    <property type="molecule type" value="Genomic_DNA"/>
</dbReference>
<proteinExistence type="predicted"/>
<organism evidence="3 4">
    <name type="scientific">Labrys miyagiensis</name>
    <dbReference type="NCBI Taxonomy" id="346912"/>
    <lineage>
        <taxon>Bacteria</taxon>
        <taxon>Pseudomonadati</taxon>
        <taxon>Pseudomonadota</taxon>
        <taxon>Alphaproteobacteria</taxon>
        <taxon>Hyphomicrobiales</taxon>
        <taxon>Xanthobacteraceae</taxon>
        <taxon>Labrys</taxon>
    </lineage>
</organism>
<feature type="compositionally biased region" description="Pro residues" evidence="1">
    <location>
        <begin position="200"/>
        <end position="210"/>
    </location>
</feature>
<dbReference type="InterPro" id="IPR021225">
    <property type="entry name" value="Tlde1_dom"/>
</dbReference>
<accession>A0ABQ6CR40</accession>
<feature type="region of interest" description="Disordered" evidence="1">
    <location>
        <begin position="153"/>
        <end position="219"/>
    </location>
</feature>
<sequence>MRFRWLLIGGISFGAVATAWTTITLVAPSVVATSLSASPNLRVADPFAPKMVMVSNRLPESALVADDPARIIAEETVAANQNDNAATPGPMASADGSMPAVVRNGMEIAPGVPVRRADELTPSLGPVLASLTPYANDSDLATPTIQTVTAVNANPAPPETQAPQAPADAEADDPTVTGSLPDTIPLPPVRDVTLAEAEPPAAPVPLPPASPVRRPGPVLASLDPAERRQAPAPPSAPAISLPSFGNRTAVYDIAAHTVYLPNGEKLEAHSGLGGLLDDPGSVHMKNRGATPPHTYDLSPREQLFHGVAALRLTPADGANVYGRVGLLAHTYMLGPRGDSNGCVSFKDYSRFLRAYRNGEVNKLAVVPSLSRSGSQLASRSKRSWWWFASSTD</sequence>
<evidence type="ECO:0000313" key="3">
    <source>
        <dbReference type="EMBL" id="GLS20661.1"/>
    </source>
</evidence>
<dbReference type="RefSeq" id="WP_284313743.1">
    <property type="nucleotide sequence ID" value="NZ_BSPC01000032.1"/>
</dbReference>
<dbReference type="Proteomes" id="UP001156882">
    <property type="component" value="Unassembled WGS sequence"/>
</dbReference>
<evidence type="ECO:0000256" key="1">
    <source>
        <dbReference type="SAM" id="MobiDB-lite"/>
    </source>
</evidence>
<dbReference type="Pfam" id="PF10908">
    <property type="entry name" value="Tlde1_dom"/>
    <property type="match status" value="1"/>
</dbReference>
<protein>
    <recommendedName>
        <fullName evidence="2">Tlde1 domain-containing protein</fullName>
    </recommendedName>
</protein>
<comment type="caution">
    <text evidence="3">The sequence shown here is derived from an EMBL/GenBank/DDBJ whole genome shotgun (WGS) entry which is preliminary data.</text>
</comment>